<keyword evidence="2 4" id="KW-0863">Zinc-finger</keyword>
<accession>A0A6A6E8S3</accession>
<dbReference type="EMBL" id="ML994628">
    <property type="protein sequence ID" value="KAF2187202.1"/>
    <property type="molecule type" value="Genomic_DNA"/>
</dbReference>
<name>A0A6A6E8S3_9PEZI</name>
<sequence length="539" mass="61461">MEEESKYHSGLSFPFYIARSEICVNAAGECIGDGIFAGHDFDAGEHIIAMKRPLVVSLSTERLVDTCANCFAWTEGTSIGSRLYVPEGIKVQTCAGCKRFRYCSKQCQKEAWNRGHKHECKNLRPISNREIPKAVLAAMEILIRQKHGLIRDKDWEMLCRLDTHIDDFKRNGKYAEIELMAMGTSQFSWTQDTFSKDFVAGMYARVLTNSLTLITPTFDPLGIMIDPTLGHINHSCDPNAYIVLDGPEPAIRTLKPINKDEEVYISYIDPTNPYARRQSELKARWSFTCKCTKCQKGATLDEDKWLIRSEKMAQKYKDLADAMIELEDLGDNEANYVGESEDEKRLAAIQWKAFDMYEDEQQTVDPQEAIKKIEDGMRWCYQSGLWPINRQPYAAFRDDIIVNMSSVGNYPIAFAQCAKRYKYILPKLYPEIAHPLRVVQTWQTAMLTLYLASEEGAMGIAQAGVDMSLIAYMLVIEVKFMSRLSHGANSRFAKSVSKKFDEMTAELHAKLGPNAEDLMSNAIPRQRELFMEMGDWLQY</sequence>
<evidence type="ECO:0000256" key="4">
    <source>
        <dbReference type="PROSITE-ProRule" id="PRU00134"/>
    </source>
</evidence>
<dbReference type="Gene3D" id="6.10.140.2220">
    <property type="match status" value="1"/>
</dbReference>
<evidence type="ECO:0000256" key="2">
    <source>
        <dbReference type="ARBA" id="ARBA00022771"/>
    </source>
</evidence>
<feature type="domain" description="SET" evidence="5">
    <location>
        <begin position="13"/>
        <end position="268"/>
    </location>
</feature>
<dbReference type="InterPro" id="IPR050869">
    <property type="entry name" value="H3K4_H4K5_MeTrfase"/>
</dbReference>
<dbReference type="GO" id="GO:0005634">
    <property type="term" value="C:nucleus"/>
    <property type="evidence" value="ECO:0007669"/>
    <property type="project" value="TreeGrafter"/>
</dbReference>
<dbReference type="PROSITE" id="PS50865">
    <property type="entry name" value="ZF_MYND_2"/>
    <property type="match status" value="1"/>
</dbReference>
<dbReference type="InterPro" id="IPR001214">
    <property type="entry name" value="SET_dom"/>
</dbReference>
<dbReference type="OrthoDB" id="5945798at2759"/>
<dbReference type="AlphaFoldDB" id="A0A6A6E8S3"/>
<dbReference type="PANTHER" id="PTHR12197:SF251">
    <property type="entry name" value="EG:BACR7C10.4 PROTEIN"/>
    <property type="match status" value="1"/>
</dbReference>
<dbReference type="Proteomes" id="UP000800200">
    <property type="component" value="Unassembled WGS sequence"/>
</dbReference>
<keyword evidence="3" id="KW-0862">Zinc</keyword>
<evidence type="ECO:0000313" key="8">
    <source>
        <dbReference type="Proteomes" id="UP000800200"/>
    </source>
</evidence>
<dbReference type="SUPFAM" id="SSF144232">
    <property type="entry name" value="HIT/MYND zinc finger-like"/>
    <property type="match status" value="1"/>
</dbReference>
<dbReference type="InterPro" id="IPR046341">
    <property type="entry name" value="SET_dom_sf"/>
</dbReference>
<dbReference type="PANTHER" id="PTHR12197">
    <property type="entry name" value="HISTONE-LYSINE N-METHYLTRANSFERASE SMYD"/>
    <property type="match status" value="1"/>
</dbReference>
<dbReference type="Gene3D" id="1.10.220.160">
    <property type="match status" value="1"/>
</dbReference>
<feature type="domain" description="MYND-type" evidence="6">
    <location>
        <begin position="67"/>
        <end position="120"/>
    </location>
</feature>
<dbReference type="Pfam" id="PF01753">
    <property type="entry name" value="zf-MYND"/>
    <property type="match status" value="1"/>
</dbReference>
<keyword evidence="1" id="KW-0479">Metal-binding</keyword>
<reference evidence="7" key="1">
    <citation type="journal article" date="2020" name="Stud. Mycol.">
        <title>101 Dothideomycetes genomes: a test case for predicting lifestyles and emergence of pathogens.</title>
        <authorList>
            <person name="Haridas S."/>
            <person name="Albert R."/>
            <person name="Binder M."/>
            <person name="Bloem J."/>
            <person name="Labutti K."/>
            <person name="Salamov A."/>
            <person name="Andreopoulos B."/>
            <person name="Baker S."/>
            <person name="Barry K."/>
            <person name="Bills G."/>
            <person name="Bluhm B."/>
            <person name="Cannon C."/>
            <person name="Castanera R."/>
            <person name="Culley D."/>
            <person name="Daum C."/>
            <person name="Ezra D."/>
            <person name="Gonzalez J."/>
            <person name="Henrissat B."/>
            <person name="Kuo A."/>
            <person name="Liang C."/>
            <person name="Lipzen A."/>
            <person name="Lutzoni F."/>
            <person name="Magnuson J."/>
            <person name="Mondo S."/>
            <person name="Nolan M."/>
            <person name="Ohm R."/>
            <person name="Pangilinan J."/>
            <person name="Park H.-J."/>
            <person name="Ramirez L."/>
            <person name="Alfaro M."/>
            <person name="Sun H."/>
            <person name="Tritt A."/>
            <person name="Yoshinaga Y."/>
            <person name="Zwiers L.-H."/>
            <person name="Turgeon B."/>
            <person name="Goodwin S."/>
            <person name="Spatafora J."/>
            <person name="Crous P."/>
            <person name="Grigoriev I."/>
        </authorList>
    </citation>
    <scope>NUCLEOTIDE SEQUENCE</scope>
    <source>
        <strain evidence="7">CBS 207.26</strain>
    </source>
</reference>
<protein>
    <submittedName>
        <fullName evidence="7">SET domain-containing protein</fullName>
    </submittedName>
</protein>
<evidence type="ECO:0000259" key="6">
    <source>
        <dbReference type="PROSITE" id="PS50865"/>
    </source>
</evidence>
<dbReference type="InterPro" id="IPR002893">
    <property type="entry name" value="Znf_MYND"/>
</dbReference>
<keyword evidence="8" id="KW-1185">Reference proteome</keyword>
<dbReference type="Pfam" id="PF00856">
    <property type="entry name" value="SET"/>
    <property type="match status" value="1"/>
</dbReference>
<gene>
    <name evidence="7" type="ORF">K469DRAFT_630154</name>
</gene>
<evidence type="ECO:0000256" key="3">
    <source>
        <dbReference type="ARBA" id="ARBA00022833"/>
    </source>
</evidence>
<organism evidence="7 8">
    <name type="scientific">Zopfia rhizophila CBS 207.26</name>
    <dbReference type="NCBI Taxonomy" id="1314779"/>
    <lineage>
        <taxon>Eukaryota</taxon>
        <taxon>Fungi</taxon>
        <taxon>Dikarya</taxon>
        <taxon>Ascomycota</taxon>
        <taxon>Pezizomycotina</taxon>
        <taxon>Dothideomycetes</taxon>
        <taxon>Dothideomycetes incertae sedis</taxon>
        <taxon>Zopfiaceae</taxon>
        <taxon>Zopfia</taxon>
    </lineage>
</organism>
<evidence type="ECO:0000259" key="5">
    <source>
        <dbReference type="PROSITE" id="PS50280"/>
    </source>
</evidence>
<dbReference type="PROSITE" id="PS50280">
    <property type="entry name" value="SET"/>
    <property type="match status" value="1"/>
</dbReference>
<dbReference type="Gene3D" id="2.170.270.10">
    <property type="entry name" value="SET domain"/>
    <property type="match status" value="1"/>
</dbReference>
<dbReference type="CDD" id="cd20071">
    <property type="entry name" value="SET_SMYD"/>
    <property type="match status" value="1"/>
</dbReference>
<evidence type="ECO:0000256" key="1">
    <source>
        <dbReference type="ARBA" id="ARBA00022723"/>
    </source>
</evidence>
<evidence type="ECO:0000313" key="7">
    <source>
        <dbReference type="EMBL" id="KAF2187202.1"/>
    </source>
</evidence>
<dbReference type="SUPFAM" id="SSF82199">
    <property type="entry name" value="SET domain"/>
    <property type="match status" value="1"/>
</dbReference>
<dbReference type="GO" id="GO:0008270">
    <property type="term" value="F:zinc ion binding"/>
    <property type="evidence" value="ECO:0007669"/>
    <property type="project" value="UniProtKB-KW"/>
</dbReference>
<proteinExistence type="predicted"/>